<protein>
    <submittedName>
        <fullName evidence="2">Uncharacterized protein</fullName>
    </submittedName>
</protein>
<reference evidence="2 3" key="1">
    <citation type="submission" date="2019-05" db="EMBL/GenBank/DDBJ databases">
        <title>Another draft genome of Portunus trituberculatus and its Hox gene families provides insights of decapod evolution.</title>
        <authorList>
            <person name="Jeong J.-H."/>
            <person name="Song I."/>
            <person name="Kim S."/>
            <person name="Choi T."/>
            <person name="Kim D."/>
            <person name="Ryu S."/>
            <person name="Kim W."/>
        </authorList>
    </citation>
    <scope>NUCLEOTIDE SEQUENCE [LARGE SCALE GENOMIC DNA]</scope>
    <source>
        <tissue evidence="2">Muscle</tissue>
    </source>
</reference>
<comment type="caution">
    <text evidence="2">The sequence shown here is derived from an EMBL/GenBank/DDBJ whole genome shotgun (WGS) entry which is preliminary data.</text>
</comment>
<gene>
    <name evidence="2" type="ORF">E2C01_066405</name>
</gene>
<feature type="transmembrane region" description="Helical" evidence="1">
    <location>
        <begin position="27"/>
        <end position="45"/>
    </location>
</feature>
<keyword evidence="1" id="KW-0812">Transmembrane</keyword>
<evidence type="ECO:0000313" key="2">
    <source>
        <dbReference type="EMBL" id="MPC72111.1"/>
    </source>
</evidence>
<dbReference type="AlphaFoldDB" id="A0A5B7HGY9"/>
<dbReference type="Proteomes" id="UP000324222">
    <property type="component" value="Unassembled WGS sequence"/>
</dbReference>
<evidence type="ECO:0000256" key="1">
    <source>
        <dbReference type="SAM" id="Phobius"/>
    </source>
</evidence>
<keyword evidence="1" id="KW-0472">Membrane</keyword>
<organism evidence="2 3">
    <name type="scientific">Portunus trituberculatus</name>
    <name type="common">Swimming crab</name>
    <name type="synonym">Neptunus trituberculatus</name>
    <dbReference type="NCBI Taxonomy" id="210409"/>
    <lineage>
        <taxon>Eukaryota</taxon>
        <taxon>Metazoa</taxon>
        <taxon>Ecdysozoa</taxon>
        <taxon>Arthropoda</taxon>
        <taxon>Crustacea</taxon>
        <taxon>Multicrustacea</taxon>
        <taxon>Malacostraca</taxon>
        <taxon>Eumalacostraca</taxon>
        <taxon>Eucarida</taxon>
        <taxon>Decapoda</taxon>
        <taxon>Pleocyemata</taxon>
        <taxon>Brachyura</taxon>
        <taxon>Eubrachyura</taxon>
        <taxon>Portunoidea</taxon>
        <taxon>Portunidae</taxon>
        <taxon>Portuninae</taxon>
        <taxon>Portunus</taxon>
    </lineage>
</organism>
<proteinExistence type="predicted"/>
<sequence length="72" mass="8227">MTPVLKNDWEIYKTKTKRSRNNSESSAFISSLLFMLLLIPSNHFLPFSSPLLFSSLSLPLPLPVPSRQQHLN</sequence>
<name>A0A5B7HGY9_PORTR</name>
<keyword evidence="3" id="KW-1185">Reference proteome</keyword>
<keyword evidence="1" id="KW-1133">Transmembrane helix</keyword>
<accession>A0A5B7HGY9</accession>
<evidence type="ECO:0000313" key="3">
    <source>
        <dbReference type="Proteomes" id="UP000324222"/>
    </source>
</evidence>
<dbReference type="EMBL" id="VSRR010034173">
    <property type="protein sequence ID" value="MPC72111.1"/>
    <property type="molecule type" value="Genomic_DNA"/>
</dbReference>